<protein>
    <submittedName>
        <fullName evidence="1">Uncharacterized protein</fullName>
    </submittedName>
</protein>
<dbReference type="AlphaFoldDB" id="A0A7S4GGR3"/>
<evidence type="ECO:0000313" key="1">
    <source>
        <dbReference type="EMBL" id="CAE0836442.1"/>
    </source>
</evidence>
<reference evidence="1" key="1">
    <citation type="submission" date="2021-01" db="EMBL/GenBank/DDBJ databases">
        <authorList>
            <person name="Corre E."/>
            <person name="Pelletier E."/>
            <person name="Niang G."/>
            <person name="Scheremetjew M."/>
            <person name="Finn R."/>
            <person name="Kale V."/>
            <person name="Holt S."/>
            <person name="Cochrane G."/>
            <person name="Meng A."/>
            <person name="Brown T."/>
            <person name="Cohen L."/>
        </authorList>
    </citation>
    <scope>NUCLEOTIDE SEQUENCE</scope>
    <source>
        <strain evidence="1">CCMP1594</strain>
    </source>
</reference>
<gene>
    <name evidence="1" type="ORF">EGYM00163_LOCUS47806</name>
</gene>
<dbReference type="EMBL" id="HBJA01138762">
    <property type="protein sequence ID" value="CAE0836442.1"/>
    <property type="molecule type" value="Transcribed_RNA"/>
</dbReference>
<accession>A0A7S4GGR3</accession>
<name>A0A7S4GGR3_9EUGL</name>
<proteinExistence type="predicted"/>
<organism evidence="1">
    <name type="scientific">Eutreptiella gymnastica</name>
    <dbReference type="NCBI Taxonomy" id="73025"/>
    <lineage>
        <taxon>Eukaryota</taxon>
        <taxon>Discoba</taxon>
        <taxon>Euglenozoa</taxon>
        <taxon>Euglenida</taxon>
        <taxon>Spirocuta</taxon>
        <taxon>Euglenophyceae</taxon>
        <taxon>Eutreptiales</taxon>
        <taxon>Eutreptiaceae</taxon>
        <taxon>Eutreptiella</taxon>
    </lineage>
</organism>
<sequence>MDSKDCPGTSGLAKDHTMGCFSFLSVIKRQFSPRKLDTTHNSDSAAAQVKWLVGQEPDEPKALVGAPVKRQDRLPAVLCGMGKSTDEDPNNLTTDAVLLEIQAVVRVLLMTAQILRRNQDMVLQAANVLEFIMTYTPELFSSICRVLAGDLSDTAIQRLIKSIASLSTACQMLSVSRIPDGQEHTAKLIALCGERATILGRILLKRLVLYIVAQ</sequence>